<gene>
    <name evidence="2" type="ORF">Hypma_006805</name>
</gene>
<reference evidence="2" key="1">
    <citation type="submission" date="2018-04" db="EMBL/GenBank/DDBJ databases">
        <title>Whole genome sequencing of Hypsizygus marmoreus.</title>
        <authorList>
            <person name="Choi I.-G."/>
            <person name="Min B."/>
            <person name="Kim J.-G."/>
            <person name="Kim S."/>
            <person name="Oh Y.-L."/>
            <person name="Kong W.-S."/>
            <person name="Park H."/>
            <person name="Jeong J."/>
            <person name="Song E.-S."/>
        </authorList>
    </citation>
    <scope>NUCLEOTIDE SEQUENCE [LARGE SCALE GENOMIC DNA]</scope>
    <source>
        <strain evidence="2">51987-8</strain>
    </source>
</reference>
<keyword evidence="3" id="KW-1185">Reference proteome</keyword>
<evidence type="ECO:0000313" key="2">
    <source>
        <dbReference type="EMBL" id="RDB25742.1"/>
    </source>
</evidence>
<dbReference type="Proteomes" id="UP000076154">
    <property type="component" value="Unassembled WGS sequence"/>
</dbReference>
<comment type="caution">
    <text evidence="2">The sequence shown here is derived from an EMBL/GenBank/DDBJ whole genome shotgun (WGS) entry which is preliminary data.</text>
</comment>
<organism evidence="2 3">
    <name type="scientific">Hypsizygus marmoreus</name>
    <name type="common">White beech mushroom</name>
    <name type="synonym">Agaricus marmoreus</name>
    <dbReference type="NCBI Taxonomy" id="39966"/>
    <lineage>
        <taxon>Eukaryota</taxon>
        <taxon>Fungi</taxon>
        <taxon>Dikarya</taxon>
        <taxon>Basidiomycota</taxon>
        <taxon>Agaricomycotina</taxon>
        <taxon>Agaricomycetes</taxon>
        <taxon>Agaricomycetidae</taxon>
        <taxon>Agaricales</taxon>
        <taxon>Tricholomatineae</taxon>
        <taxon>Lyophyllaceae</taxon>
        <taxon>Hypsizygus</taxon>
    </lineage>
</organism>
<name>A0A369JWN1_HYPMA</name>
<feature type="region of interest" description="Disordered" evidence="1">
    <location>
        <begin position="29"/>
        <end position="63"/>
    </location>
</feature>
<sequence length="63" mass="6865">MQLTVVHFAASTRDVNVLQWDIDQPKAAAIHRQKQPTTSSHAKLGESIRLSTSLPGKVPSDVT</sequence>
<dbReference type="InParanoid" id="A0A369JWN1"/>
<protein>
    <submittedName>
        <fullName evidence="2">Uncharacterized protein</fullName>
    </submittedName>
</protein>
<evidence type="ECO:0000313" key="3">
    <source>
        <dbReference type="Proteomes" id="UP000076154"/>
    </source>
</evidence>
<accession>A0A369JWN1</accession>
<dbReference type="EMBL" id="LUEZ02000040">
    <property type="protein sequence ID" value="RDB25742.1"/>
    <property type="molecule type" value="Genomic_DNA"/>
</dbReference>
<proteinExistence type="predicted"/>
<dbReference type="AlphaFoldDB" id="A0A369JWN1"/>
<evidence type="ECO:0000256" key="1">
    <source>
        <dbReference type="SAM" id="MobiDB-lite"/>
    </source>
</evidence>